<keyword evidence="6" id="KW-0547">Nucleotide-binding</keyword>
<dbReference type="SMART" id="SM00175">
    <property type="entry name" value="RAB"/>
    <property type="match status" value="1"/>
</dbReference>
<dbReference type="Pfam" id="PF00071">
    <property type="entry name" value="Ras"/>
    <property type="match status" value="1"/>
</dbReference>
<gene>
    <name evidence="11" type="ORF">EIN_146110</name>
</gene>
<dbReference type="PANTHER" id="PTHR24072">
    <property type="entry name" value="RHO FAMILY GTPASE"/>
    <property type="match status" value="1"/>
</dbReference>
<keyword evidence="9" id="KW-0342">GTP-binding</keyword>
<dbReference type="Proteomes" id="UP000014680">
    <property type="component" value="Unassembled WGS sequence"/>
</dbReference>
<dbReference type="EMBL" id="KB206843">
    <property type="protein sequence ID" value="ELP87617.1"/>
    <property type="molecule type" value="Genomic_DNA"/>
</dbReference>
<dbReference type="RefSeq" id="XP_004254388.1">
    <property type="nucleotide sequence ID" value="XM_004254340.1"/>
</dbReference>
<protein>
    <recommendedName>
        <fullName evidence="4">small monomeric GTPase</fullName>
        <ecNumber evidence="4">3.6.5.2</ecNumber>
    </recommendedName>
</protein>
<keyword evidence="8" id="KW-0460">Magnesium</keyword>
<evidence type="ECO:0000256" key="10">
    <source>
        <dbReference type="ARBA" id="ARBA00023212"/>
    </source>
</evidence>
<dbReference type="EC" id="3.6.5.2" evidence="4"/>
<comment type="similarity">
    <text evidence="3">Belongs to the small GTPase superfamily. Rho family.</text>
</comment>
<keyword evidence="10" id="KW-0963">Cytoplasm</keyword>
<dbReference type="InterPro" id="IPR003578">
    <property type="entry name" value="Small_GTPase_Rho"/>
</dbReference>
<dbReference type="GO" id="GO:0005525">
    <property type="term" value="F:GTP binding"/>
    <property type="evidence" value="ECO:0007669"/>
    <property type="project" value="UniProtKB-KW"/>
</dbReference>
<dbReference type="InterPro" id="IPR001806">
    <property type="entry name" value="Small_GTPase"/>
</dbReference>
<dbReference type="GeneID" id="14886604"/>
<dbReference type="SMART" id="SM00173">
    <property type="entry name" value="RAS"/>
    <property type="match status" value="1"/>
</dbReference>
<sequence length="194" mass="22326">MNANIAMKFVFVGNTGAGKTSLILYYLLHVFPLEYIPSVIKNVIIETSQNNAPILIDLCEAPCSRSDDSIKRSVYYDKATCFLICFSLINLDHFHSVQNVWVPEIRKSDPHTPIILVGTKTDMKYINQYKDIDYISTKDVLNFAKQIEACNYFEISTLNYLNVDSLFNAAKNNSFKFLSEERRRRKESTNNTQK</sequence>
<evidence type="ECO:0000256" key="2">
    <source>
        <dbReference type="ARBA" id="ARBA00004245"/>
    </source>
</evidence>
<keyword evidence="5" id="KW-0479">Metal-binding</keyword>
<name>L7FL35_ENTIV</name>
<dbReference type="NCBIfam" id="TIGR00231">
    <property type="entry name" value="small_GTP"/>
    <property type="match status" value="1"/>
</dbReference>
<evidence type="ECO:0000256" key="5">
    <source>
        <dbReference type="ARBA" id="ARBA00022723"/>
    </source>
</evidence>
<dbReference type="InterPro" id="IPR027417">
    <property type="entry name" value="P-loop_NTPase"/>
</dbReference>
<evidence type="ECO:0000313" key="12">
    <source>
        <dbReference type="Proteomes" id="UP000014680"/>
    </source>
</evidence>
<dbReference type="SMART" id="SM00174">
    <property type="entry name" value="RHO"/>
    <property type="match status" value="1"/>
</dbReference>
<dbReference type="KEGG" id="eiv:EIN_146110"/>
<dbReference type="InterPro" id="IPR005225">
    <property type="entry name" value="Small_GTP-bd"/>
</dbReference>
<evidence type="ECO:0000256" key="4">
    <source>
        <dbReference type="ARBA" id="ARBA00011984"/>
    </source>
</evidence>
<dbReference type="Gene3D" id="3.40.50.300">
    <property type="entry name" value="P-loop containing nucleotide triphosphate hydrolases"/>
    <property type="match status" value="1"/>
</dbReference>
<evidence type="ECO:0000256" key="9">
    <source>
        <dbReference type="ARBA" id="ARBA00023134"/>
    </source>
</evidence>
<accession>L7FL35</accession>
<keyword evidence="12" id="KW-1185">Reference proteome</keyword>
<proteinExistence type="inferred from homology"/>
<dbReference type="PROSITE" id="PS51421">
    <property type="entry name" value="RAS"/>
    <property type="match status" value="1"/>
</dbReference>
<dbReference type="SUPFAM" id="SSF52540">
    <property type="entry name" value="P-loop containing nucleoside triphosphate hydrolases"/>
    <property type="match status" value="1"/>
</dbReference>
<reference evidence="11 12" key="1">
    <citation type="submission" date="2012-10" db="EMBL/GenBank/DDBJ databases">
        <authorList>
            <person name="Zafar N."/>
            <person name="Inman J."/>
            <person name="Hall N."/>
            <person name="Lorenzi H."/>
            <person name="Caler E."/>
        </authorList>
    </citation>
    <scope>NUCLEOTIDE SEQUENCE [LARGE SCALE GENOMIC DNA]</scope>
    <source>
        <strain evidence="11 12">IP1</strain>
    </source>
</reference>
<evidence type="ECO:0000256" key="6">
    <source>
        <dbReference type="ARBA" id="ARBA00022741"/>
    </source>
</evidence>
<evidence type="ECO:0000256" key="3">
    <source>
        <dbReference type="ARBA" id="ARBA00010142"/>
    </source>
</evidence>
<comment type="cofactor">
    <cofactor evidence="1">
        <name>Mg(2+)</name>
        <dbReference type="ChEBI" id="CHEBI:18420"/>
    </cofactor>
</comment>
<evidence type="ECO:0000256" key="1">
    <source>
        <dbReference type="ARBA" id="ARBA00001946"/>
    </source>
</evidence>
<evidence type="ECO:0000256" key="7">
    <source>
        <dbReference type="ARBA" id="ARBA00022801"/>
    </source>
</evidence>
<evidence type="ECO:0000256" key="8">
    <source>
        <dbReference type="ARBA" id="ARBA00022842"/>
    </source>
</evidence>
<evidence type="ECO:0000313" key="11">
    <source>
        <dbReference type="EMBL" id="ELP87617.1"/>
    </source>
</evidence>
<dbReference type="GO" id="GO:0003925">
    <property type="term" value="F:G protein activity"/>
    <property type="evidence" value="ECO:0007669"/>
    <property type="project" value="UniProtKB-EC"/>
</dbReference>
<comment type="subcellular location">
    <subcellularLocation>
        <location evidence="2">Cytoplasm</location>
        <location evidence="2">Cytoskeleton</location>
    </subcellularLocation>
</comment>
<dbReference type="GO" id="GO:0007264">
    <property type="term" value="P:small GTPase-mediated signal transduction"/>
    <property type="evidence" value="ECO:0007669"/>
    <property type="project" value="InterPro"/>
</dbReference>
<dbReference type="PROSITE" id="PS51420">
    <property type="entry name" value="RHO"/>
    <property type="match status" value="1"/>
</dbReference>
<dbReference type="AlphaFoldDB" id="L7FL35"/>
<dbReference type="OrthoDB" id="25896at2759"/>
<dbReference type="VEuPathDB" id="AmoebaDB:EIN_146110"/>
<dbReference type="PROSITE" id="PS51419">
    <property type="entry name" value="RAB"/>
    <property type="match status" value="1"/>
</dbReference>
<dbReference type="GO" id="GO:0046872">
    <property type="term" value="F:metal ion binding"/>
    <property type="evidence" value="ECO:0007669"/>
    <property type="project" value="UniProtKB-KW"/>
</dbReference>
<organism evidence="11 12">
    <name type="scientific">Entamoeba invadens IP1</name>
    <dbReference type="NCBI Taxonomy" id="370355"/>
    <lineage>
        <taxon>Eukaryota</taxon>
        <taxon>Amoebozoa</taxon>
        <taxon>Evosea</taxon>
        <taxon>Archamoebae</taxon>
        <taxon>Mastigamoebida</taxon>
        <taxon>Entamoebidae</taxon>
        <taxon>Entamoeba</taxon>
    </lineage>
</organism>
<keyword evidence="10" id="KW-0206">Cytoskeleton</keyword>
<keyword evidence="7" id="KW-0378">Hydrolase</keyword>
<dbReference type="GO" id="GO:0005856">
    <property type="term" value="C:cytoskeleton"/>
    <property type="evidence" value="ECO:0007669"/>
    <property type="project" value="UniProtKB-SubCell"/>
</dbReference>
<dbReference type="PRINTS" id="PR00449">
    <property type="entry name" value="RASTRNSFRMNG"/>
</dbReference>